<dbReference type="Proteomes" id="UP000265618">
    <property type="component" value="Unassembled WGS sequence"/>
</dbReference>
<sequence length="286" mass="32210">MQERKARHLEELKEEARARDPVPRPASAGANPTRASERLYSLSKVTPSNRSAGYESEEPTFTPSLAPGTVALTRDRRTRTVDELVSNARSVETRRQARERVEQEEAAECTFKPVLSSKGSRSRPSLPFHAPGGLTSEIETQRMNHTRKVAMLKREQQNQSARQCTFSPAVLDRPPQHRQSPSTRPGSAGVKGLGDYVDRQRRARHLREEKTRRLEQSGRGAPITGPYTVAQEFTLSQDPREAERMERVRRDREQTLMGECTFRPNITSRAKVTNLVGSVLDLSQGQ</sequence>
<keyword evidence="3" id="KW-1185">Reference proteome</keyword>
<comment type="caution">
    <text evidence="2">The sequence shown here is derived from an EMBL/GenBank/DDBJ whole genome shotgun (WGS) entry which is preliminary data.</text>
</comment>
<feature type="compositionally biased region" description="Polar residues" evidence="1">
    <location>
        <begin position="157"/>
        <end position="166"/>
    </location>
</feature>
<evidence type="ECO:0000256" key="1">
    <source>
        <dbReference type="SAM" id="MobiDB-lite"/>
    </source>
</evidence>
<organism evidence="2 3">
    <name type="scientific">Kipferlia bialata</name>
    <dbReference type="NCBI Taxonomy" id="797122"/>
    <lineage>
        <taxon>Eukaryota</taxon>
        <taxon>Metamonada</taxon>
        <taxon>Carpediemonas-like organisms</taxon>
        <taxon>Kipferlia</taxon>
    </lineage>
</organism>
<feature type="compositionally biased region" description="Basic and acidic residues" evidence="1">
    <location>
        <begin position="196"/>
        <end position="216"/>
    </location>
</feature>
<name>A0A9K3CYV0_9EUKA</name>
<reference evidence="2 3" key="1">
    <citation type="journal article" date="2018" name="PLoS ONE">
        <title>The draft genome of Kipferlia bialata reveals reductive genome evolution in fornicate parasites.</title>
        <authorList>
            <person name="Tanifuji G."/>
            <person name="Takabayashi S."/>
            <person name="Kume K."/>
            <person name="Takagi M."/>
            <person name="Nakayama T."/>
            <person name="Kamikawa R."/>
            <person name="Inagaki Y."/>
            <person name="Hashimoto T."/>
        </authorList>
    </citation>
    <scope>NUCLEOTIDE SEQUENCE [LARGE SCALE GENOMIC DNA]</scope>
    <source>
        <strain evidence="2">NY0173</strain>
    </source>
</reference>
<dbReference type="EMBL" id="BDIP01001738">
    <property type="protein sequence ID" value="GIQ85042.1"/>
    <property type="molecule type" value="Genomic_DNA"/>
</dbReference>
<dbReference type="PANTHER" id="PTHR37028">
    <property type="entry name" value="UNNAMED PRODUCT-RELATED"/>
    <property type="match status" value="1"/>
</dbReference>
<evidence type="ECO:0000313" key="2">
    <source>
        <dbReference type="EMBL" id="GIQ85042.1"/>
    </source>
</evidence>
<gene>
    <name evidence="2" type="ORF">KIPB_006652</name>
</gene>
<evidence type="ECO:0000313" key="3">
    <source>
        <dbReference type="Proteomes" id="UP000265618"/>
    </source>
</evidence>
<dbReference type="AlphaFoldDB" id="A0A9K3CYV0"/>
<feature type="compositionally biased region" description="Basic and acidic residues" evidence="1">
    <location>
        <begin position="1"/>
        <end position="22"/>
    </location>
</feature>
<feature type="region of interest" description="Disordered" evidence="1">
    <location>
        <begin position="153"/>
        <end position="225"/>
    </location>
</feature>
<dbReference type="PANTHER" id="PTHR37028:SF4">
    <property type="entry name" value="ALMS MOTIF DOMAIN-CONTAINING PROTEIN"/>
    <property type="match status" value="1"/>
</dbReference>
<feature type="region of interest" description="Disordered" evidence="1">
    <location>
        <begin position="1"/>
        <end position="67"/>
    </location>
</feature>
<protein>
    <submittedName>
        <fullName evidence="2">Uncharacterized protein</fullName>
    </submittedName>
</protein>
<proteinExistence type="predicted"/>
<accession>A0A9K3CYV0</accession>